<evidence type="ECO:0000313" key="1">
    <source>
        <dbReference type="EMBL" id="RZD19260.1"/>
    </source>
</evidence>
<name>A0A519BPS6_9DELT</name>
<dbReference type="Proteomes" id="UP000319296">
    <property type="component" value="Unassembled WGS sequence"/>
</dbReference>
<reference evidence="1 2" key="1">
    <citation type="journal article" date="2019" name="ISME J.">
        <title>Insights into ecological role of a new deltaproteobacterial order Candidatus Acidulodesulfobacterales by metagenomics and metatranscriptomics.</title>
        <authorList>
            <person name="Tan S."/>
            <person name="Liu J."/>
            <person name="Fang Y."/>
            <person name="Hedlund B.P."/>
            <person name="Lian Z.H."/>
            <person name="Huang L.Y."/>
            <person name="Li J.T."/>
            <person name="Huang L.N."/>
            <person name="Li W.J."/>
            <person name="Jiang H.C."/>
            <person name="Dong H.L."/>
            <person name="Shu W.S."/>
        </authorList>
    </citation>
    <scope>NUCLEOTIDE SEQUENCE [LARGE SCALE GENOMIC DNA]</scope>
    <source>
        <strain evidence="1">AP1</strain>
    </source>
</reference>
<dbReference type="PROSITE" id="PS51257">
    <property type="entry name" value="PROKAR_LIPOPROTEIN"/>
    <property type="match status" value="1"/>
</dbReference>
<sequence>MKKSYLIVFFLIISIFSASFMLSGCSNIGSSINGTYYSTTLGKTSYIELFKKGRCYIHTNYIDSMGKWIMHKNRITMQVSSAVLHFKYLNGALYQVVKGKYKHFVVIHKIPFESTSEFVKKSGYQALSNQNHSNIVGNYKGYFSLSQKKMTSGFFGSYLQWVAAKTPVDLKIKGKNKVILSGKKLFSPVTYRYTVSGDVVSINGSADVFNYSANTLKGKYLILRHKNKIALVSSQNKSIYFIKQ</sequence>
<dbReference type="EMBL" id="SGBB01000002">
    <property type="protein sequence ID" value="RZD19260.1"/>
    <property type="molecule type" value="Genomic_DNA"/>
</dbReference>
<evidence type="ECO:0000313" key="2">
    <source>
        <dbReference type="Proteomes" id="UP000319296"/>
    </source>
</evidence>
<evidence type="ECO:0008006" key="3">
    <source>
        <dbReference type="Google" id="ProtNLM"/>
    </source>
</evidence>
<organism evidence="1 2">
    <name type="scientific">Candidatus Acididesulfobacter diazotrophicus</name>
    <dbReference type="NCBI Taxonomy" id="2597226"/>
    <lineage>
        <taxon>Bacteria</taxon>
        <taxon>Deltaproteobacteria</taxon>
        <taxon>Candidatus Acidulodesulfobacterales</taxon>
        <taxon>Candidatus Acididesulfobacter</taxon>
    </lineage>
</organism>
<comment type="caution">
    <text evidence="1">The sequence shown here is derived from an EMBL/GenBank/DDBJ whole genome shotgun (WGS) entry which is preliminary data.</text>
</comment>
<accession>A0A519BPS6</accession>
<gene>
    <name evidence="1" type="ORF">EVG15_02150</name>
</gene>
<protein>
    <recommendedName>
        <fullName evidence="3">Lipoprotein</fullName>
    </recommendedName>
</protein>
<dbReference type="AlphaFoldDB" id="A0A519BPS6"/>
<proteinExistence type="predicted"/>